<feature type="coiled-coil region" evidence="5">
    <location>
        <begin position="147"/>
        <end position="188"/>
    </location>
</feature>
<dbReference type="Proteomes" id="UP001596174">
    <property type="component" value="Unassembled WGS sequence"/>
</dbReference>
<protein>
    <submittedName>
        <fullName evidence="8">NlpC/P60 family protein</fullName>
    </submittedName>
</protein>
<evidence type="ECO:0000256" key="5">
    <source>
        <dbReference type="SAM" id="Coils"/>
    </source>
</evidence>
<dbReference type="InterPro" id="IPR038765">
    <property type="entry name" value="Papain-like_cys_pep_sf"/>
</dbReference>
<dbReference type="Pfam" id="PF00877">
    <property type="entry name" value="NLPC_P60"/>
    <property type="match status" value="1"/>
</dbReference>
<evidence type="ECO:0000256" key="2">
    <source>
        <dbReference type="ARBA" id="ARBA00022670"/>
    </source>
</evidence>
<feature type="coiled-coil region" evidence="5">
    <location>
        <begin position="52"/>
        <end position="100"/>
    </location>
</feature>
<evidence type="ECO:0000259" key="7">
    <source>
        <dbReference type="PROSITE" id="PS51935"/>
    </source>
</evidence>
<dbReference type="Gene3D" id="3.90.1720.10">
    <property type="entry name" value="endopeptidase domain like (from Nostoc punctiforme)"/>
    <property type="match status" value="1"/>
</dbReference>
<keyword evidence="6" id="KW-0732">Signal</keyword>
<dbReference type="InterPro" id="IPR051794">
    <property type="entry name" value="PG_Endopeptidase_C40"/>
</dbReference>
<proteinExistence type="inferred from homology"/>
<dbReference type="PANTHER" id="PTHR47359">
    <property type="entry name" value="PEPTIDOGLYCAN DL-ENDOPEPTIDASE CWLO"/>
    <property type="match status" value="1"/>
</dbReference>
<gene>
    <name evidence="8" type="ORF">ACFP3V_04250</name>
</gene>
<evidence type="ECO:0000313" key="8">
    <source>
        <dbReference type="EMBL" id="MFC5906429.1"/>
    </source>
</evidence>
<reference evidence="9" key="1">
    <citation type="journal article" date="2019" name="Int. J. Syst. Evol. Microbiol.">
        <title>The Global Catalogue of Microorganisms (GCM) 10K type strain sequencing project: providing services to taxonomists for standard genome sequencing and annotation.</title>
        <authorList>
            <consortium name="The Broad Institute Genomics Platform"/>
            <consortium name="The Broad Institute Genome Sequencing Center for Infectious Disease"/>
            <person name="Wu L."/>
            <person name="Ma J."/>
        </authorList>
    </citation>
    <scope>NUCLEOTIDE SEQUENCE [LARGE SCALE GENOMIC DNA]</scope>
    <source>
        <strain evidence="9">JCM 4816</strain>
    </source>
</reference>
<dbReference type="SUPFAM" id="SSF54001">
    <property type="entry name" value="Cysteine proteinases"/>
    <property type="match status" value="1"/>
</dbReference>
<feature type="domain" description="NlpC/P60" evidence="7">
    <location>
        <begin position="235"/>
        <end position="349"/>
    </location>
</feature>
<dbReference type="PANTHER" id="PTHR47359:SF3">
    <property type="entry name" value="NLP_P60 DOMAIN-CONTAINING PROTEIN-RELATED"/>
    <property type="match status" value="1"/>
</dbReference>
<evidence type="ECO:0000256" key="3">
    <source>
        <dbReference type="ARBA" id="ARBA00022801"/>
    </source>
</evidence>
<comment type="caution">
    <text evidence="8">The sequence shown here is derived from an EMBL/GenBank/DDBJ whole genome shotgun (WGS) entry which is preliminary data.</text>
</comment>
<accession>A0ABW1FW20</accession>
<dbReference type="RefSeq" id="WP_380579823.1">
    <property type="nucleotide sequence ID" value="NZ_JBHSQJ010000012.1"/>
</dbReference>
<keyword evidence="4" id="KW-0788">Thiol protease</keyword>
<comment type="similarity">
    <text evidence="1">Belongs to the peptidase C40 family.</text>
</comment>
<sequence length="349" mass="37026">MASHRRSRPAGPTALSRAAATVVAAGAAVLAAQQSAAAAPGPSGAGTVRQQVDSLYAQAEAAGQQYDGAQEQQRELQRRSAELQQRVAAEQEQINQLTQAVGAVAAAQYASGDMDPVLRLAFSAHPEDYLRQAAMLDQAGGAVAQDLRQLEEAQHRLDADRAAAEAQLRQLERLRQRIAGSKAEIQRRLGRAQALLGSLTAPQRAQIQQQEEEQAAAAQSLAQQALSGLLDVPASARAGLALRAAESRLGSPYVYGATGPHAFDCSGLMYWSWQQAGVTLPRTAAGQASAGRRVPLSQARPGDLVIFYGDMHHVGMYAGNGMVIHAPYPGARVRYESVRDMPVNTVVRV</sequence>
<keyword evidence="5" id="KW-0175">Coiled coil</keyword>
<organism evidence="8 9">
    <name type="scientific">Streptacidiphilus monticola</name>
    <dbReference type="NCBI Taxonomy" id="2161674"/>
    <lineage>
        <taxon>Bacteria</taxon>
        <taxon>Bacillati</taxon>
        <taxon>Actinomycetota</taxon>
        <taxon>Actinomycetes</taxon>
        <taxon>Kitasatosporales</taxon>
        <taxon>Streptomycetaceae</taxon>
        <taxon>Streptacidiphilus</taxon>
    </lineage>
</organism>
<evidence type="ECO:0000256" key="6">
    <source>
        <dbReference type="SAM" id="SignalP"/>
    </source>
</evidence>
<dbReference type="InterPro" id="IPR000064">
    <property type="entry name" value="NLP_P60_dom"/>
</dbReference>
<dbReference type="PROSITE" id="PS51935">
    <property type="entry name" value="NLPC_P60"/>
    <property type="match status" value="1"/>
</dbReference>
<keyword evidence="2" id="KW-0645">Protease</keyword>
<dbReference type="EMBL" id="JBHSQJ010000012">
    <property type="protein sequence ID" value="MFC5906429.1"/>
    <property type="molecule type" value="Genomic_DNA"/>
</dbReference>
<feature type="chain" id="PRO_5045810665" evidence="6">
    <location>
        <begin position="39"/>
        <end position="349"/>
    </location>
</feature>
<keyword evidence="3" id="KW-0378">Hydrolase</keyword>
<evidence type="ECO:0000313" key="9">
    <source>
        <dbReference type="Proteomes" id="UP001596174"/>
    </source>
</evidence>
<evidence type="ECO:0000256" key="1">
    <source>
        <dbReference type="ARBA" id="ARBA00007074"/>
    </source>
</evidence>
<name>A0ABW1FW20_9ACTN</name>
<keyword evidence="9" id="KW-1185">Reference proteome</keyword>
<evidence type="ECO:0000256" key="4">
    <source>
        <dbReference type="ARBA" id="ARBA00022807"/>
    </source>
</evidence>
<feature type="signal peptide" evidence="6">
    <location>
        <begin position="1"/>
        <end position="38"/>
    </location>
</feature>